<name>A0A024TMW1_9STRA</name>
<organism evidence="2">
    <name type="scientific">Aphanomyces invadans</name>
    <dbReference type="NCBI Taxonomy" id="157072"/>
    <lineage>
        <taxon>Eukaryota</taxon>
        <taxon>Sar</taxon>
        <taxon>Stramenopiles</taxon>
        <taxon>Oomycota</taxon>
        <taxon>Saprolegniomycetes</taxon>
        <taxon>Saprolegniales</taxon>
        <taxon>Verrucalvaceae</taxon>
        <taxon>Aphanomyces</taxon>
    </lineage>
</organism>
<sequence>MALSRLDGHRRRGSARVVTNTRRCCAITSSSIVRSRVTPMSGRRLSEPRDSISCGTYACTAGRPRIRPDTSTYTMPSSPRTRRLPKSSELTGRSGLTPDVRRTSRWLGVQHTATDIRNRYKTSPVWSTLCTSMVAGRPSLRESGIFKNGSQNANCPDASQALHKSKSNATPDLKRMPRIGNAKHPSHVTDVWQTVYAGWRVMLLGPGSDCIDARAVGEACGVDDGGGGMIGVAGLPRIRESRILKNGS</sequence>
<dbReference type="GeneID" id="20088727"/>
<proteinExistence type="predicted"/>
<dbReference type="EMBL" id="KI913984">
    <property type="protein sequence ID" value="ETV94702.1"/>
    <property type="molecule type" value="Genomic_DNA"/>
</dbReference>
<gene>
    <name evidence="2" type="ORF">H310_11677</name>
</gene>
<reference evidence="2" key="1">
    <citation type="submission" date="2013-12" db="EMBL/GenBank/DDBJ databases">
        <title>The Genome Sequence of Aphanomyces invadans NJM9701.</title>
        <authorList>
            <consortium name="The Broad Institute Genomics Platform"/>
            <person name="Russ C."/>
            <person name="Tyler B."/>
            <person name="van West P."/>
            <person name="Dieguez-Uribeondo J."/>
            <person name="Young S.K."/>
            <person name="Zeng Q."/>
            <person name="Gargeya S."/>
            <person name="Fitzgerald M."/>
            <person name="Abouelleil A."/>
            <person name="Alvarado L."/>
            <person name="Chapman S.B."/>
            <person name="Gainer-Dewar J."/>
            <person name="Goldberg J."/>
            <person name="Griggs A."/>
            <person name="Gujja S."/>
            <person name="Hansen M."/>
            <person name="Howarth C."/>
            <person name="Imamovic A."/>
            <person name="Ireland A."/>
            <person name="Larimer J."/>
            <person name="McCowan C."/>
            <person name="Murphy C."/>
            <person name="Pearson M."/>
            <person name="Poon T.W."/>
            <person name="Priest M."/>
            <person name="Roberts A."/>
            <person name="Saif S."/>
            <person name="Shea T."/>
            <person name="Sykes S."/>
            <person name="Wortman J."/>
            <person name="Nusbaum C."/>
            <person name="Birren B."/>
        </authorList>
    </citation>
    <scope>NUCLEOTIDE SEQUENCE [LARGE SCALE GENOMIC DNA]</scope>
    <source>
        <strain evidence="2">NJM9701</strain>
    </source>
</reference>
<dbReference type="VEuPathDB" id="FungiDB:H310_11677"/>
<evidence type="ECO:0000256" key="1">
    <source>
        <dbReference type="SAM" id="MobiDB-lite"/>
    </source>
</evidence>
<accession>A0A024TMW1</accession>
<feature type="region of interest" description="Disordered" evidence="1">
    <location>
        <begin position="56"/>
        <end position="101"/>
    </location>
</feature>
<feature type="region of interest" description="Disordered" evidence="1">
    <location>
        <begin position="164"/>
        <end position="184"/>
    </location>
</feature>
<dbReference type="AlphaFoldDB" id="A0A024TMW1"/>
<protein>
    <submittedName>
        <fullName evidence="2">Uncharacterized protein</fullName>
    </submittedName>
</protein>
<feature type="compositionally biased region" description="Polar residues" evidence="1">
    <location>
        <begin position="69"/>
        <end position="79"/>
    </location>
</feature>
<dbReference type="RefSeq" id="XP_008876647.1">
    <property type="nucleotide sequence ID" value="XM_008878425.1"/>
</dbReference>
<evidence type="ECO:0000313" key="2">
    <source>
        <dbReference type="EMBL" id="ETV94702.1"/>
    </source>
</evidence>